<dbReference type="EMBL" id="JAGTXB010000022">
    <property type="protein sequence ID" value="MBS0031441.1"/>
    <property type="molecule type" value="Genomic_DNA"/>
</dbReference>
<keyword evidence="1" id="KW-0812">Transmembrane</keyword>
<name>A0ABS5J8A2_9BACT</name>
<accession>A0ABS5J8A2</accession>
<dbReference type="Proteomes" id="UP000676386">
    <property type="component" value="Unassembled WGS sequence"/>
</dbReference>
<reference evidence="2 3" key="1">
    <citation type="submission" date="2021-04" db="EMBL/GenBank/DDBJ databases">
        <title>Chitinophaga sp. nov., isolated from the rhizosphere soil.</title>
        <authorList>
            <person name="He S."/>
        </authorList>
    </citation>
    <scope>NUCLEOTIDE SEQUENCE [LARGE SCALE GENOMIC DNA]</scope>
    <source>
        <strain evidence="2 3">2R12</strain>
    </source>
</reference>
<protein>
    <recommendedName>
        <fullName evidence="4">Apolipoprotein N-acyltransferase</fullName>
    </recommendedName>
</protein>
<evidence type="ECO:0008006" key="4">
    <source>
        <dbReference type="Google" id="ProtNLM"/>
    </source>
</evidence>
<keyword evidence="1" id="KW-0472">Membrane</keyword>
<gene>
    <name evidence="2" type="ORF">KE626_29195</name>
</gene>
<dbReference type="SUPFAM" id="SSF56317">
    <property type="entry name" value="Carbon-nitrogen hydrolase"/>
    <property type="match status" value="1"/>
</dbReference>
<dbReference type="PANTHER" id="PTHR38686:SF1">
    <property type="entry name" value="APOLIPOPROTEIN N-ACYLTRANSFERASE"/>
    <property type="match status" value="1"/>
</dbReference>
<keyword evidence="3" id="KW-1185">Reference proteome</keyword>
<comment type="caution">
    <text evidence="2">The sequence shown here is derived from an EMBL/GenBank/DDBJ whole genome shotgun (WGS) entry which is preliminary data.</text>
</comment>
<dbReference type="PANTHER" id="PTHR38686">
    <property type="entry name" value="APOLIPOPROTEIN N-ACYLTRANSFERASE"/>
    <property type="match status" value="1"/>
</dbReference>
<feature type="transmembrane region" description="Helical" evidence="1">
    <location>
        <begin position="274"/>
        <end position="300"/>
    </location>
</feature>
<evidence type="ECO:0000313" key="3">
    <source>
        <dbReference type="Proteomes" id="UP000676386"/>
    </source>
</evidence>
<dbReference type="InterPro" id="IPR036526">
    <property type="entry name" value="C-N_Hydrolase_sf"/>
</dbReference>
<organism evidence="2 3">
    <name type="scientific">Chitinophaga hostae</name>
    <dbReference type="NCBI Taxonomy" id="2831022"/>
    <lineage>
        <taxon>Bacteria</taxon>
        <taxon>Pseudomonadati</taxon>
        <taxon>Bacteroidota</taxon>
        <taxon>Chitinophagia</taxon>
        <taxon>Chitinophagales</taxon>
        <taxon>Chitinophagaceae</taxon>
        <taxon>Chitinophaga</taxon>
    </lineage>
</organism>
<dbReference type="RefSeq" id="WP_211976602.1">
    <property type="nucleotide sequence ID" value="NZ_CBFHAM010000063.1"/>
</dbReference>
<proteinExistence type="predicted"/>
<evidence type="ECO:0000313" key="2">
    <source>
        <dbReference type="EMBL" id="MBS0031441.1"/>
    </source>
</evidence>
<keyword evidence="1" id="KW-1133">Transmembrane helix</keyword>
<dbReference type="Gene3D" id="3.60.110.10">
    <property type="entry name" value="Carbon-nitrogen hydrolase"/>
    <property type="match status" value="1"/>
</dbReference>
<evidence type="ECO:0000256" key="1">
    <source>
        <dbReference type="SAM" id="Phobius"/>
    </source>
</evidence>
<sequence length="310" mass="35129">MSNTENNAPQKRITLVGTAITGDNPISDINKLKTIDTLLRQPSSNKSLITILPEDLVSNNTWLNRFPTTDVYAFIKKSLKAWNTNNIITGTILNVPDTNGFHVEQTMGVNTTYSRYNAALMINQSDIINIKLKKSYVPLEEYVPSYLSFLNTDSYNFSIDPGNNDVFRIEDHNYFICICYEAVNSIFIASHLNDDTRAMLMLSSESFFGGTETGRTQFKNICRLRCIENNLPLLKSSNDGILFNANKKGDILAMKRVTAPCTLYTTMSLSTPSLYYLLVPYILPFLLLTLFLTWVFNYLLRLSEILMAAR</sequence>
<dbReference type="InterPro" id="IPR004563">
    <property type="entry name" value="Apolipo_AcylTrfase"/>
</dbReference>